<protein>
    <submittedName>
        <fullName evidence="1">Uncharacterized protein</fullName>
    </submittedName>
</protein>
<reference evidence="1 2" key="1">
    <citation type="journal article" date="2019" name="Sci. Rep.">
        <title>Orb-weaving spider Araneus ventricosus genome elucidates the spidroin gene catalogue.</title>
        <authorList>
            <person name="Kono N."/>
            <person name="Nakamura H."/>
            <person name="Ohtoshi R."/>
            <person name="Moran D.A.P."/>
            <person name="Shinohara A."/>
            <person name="Yoshida Y."/>
            <person name="Fujiwara M."/>
            <person name="Mori M."/>
            <person name="Tomita M."/>
            <person name="Arakawa K."/>
        </authorList>
    </citation>
    <scope>NUCLEOTIDE SEQUENCE [LARGE SCALE GENOMIC DNA]</scope>
</reference>
<evidence type="ECO:0000313" key="1">
    <source>
        <dbReference type="EMBL" id="GBO09646.1"/>
    </source>
</evidence>
<dbReference type="AlphaFoldDB" id="A0A4Y2UDF7"/>
<gene>
    <name evidence="1" type="ORF">AVEN_52092_1</name>
</gene>
<proteinExistence type="predicted"/>
<dbReference type="Proteomes" id="UP000499080">
    <property type="component" value="Unassembled WGS sequence"/>
</dbReference>
<dbReference type="EMBL" id="BGPR01035004">
    <property type="protein sequence ID" value="GBO09646.1"/>
    <property type="molecule type" value="Genomic_DNA"/>
</dbReference>
<sequence length="82" mass="8592">MFVGLIRKVTWPNGVQLRCSPGPNATALGDVRAGDKSTQTTVVVQTVTPSPDARRTVGGILFPTAAAEMRRQAVTLIVSTGV</sequence>
<evidence type="ECO:0000313" key="2">
    <source>
        <dbReference type="Proteomes" id="UP000499080"/>
    </source>
</evidence>
<organism evidence="1 2">
    <name type="scientific">Araneus ventricosus</name>
    <name type="common">Orbweaver spider</name>
    <name type="synonym">Epeira ventricosa</name>
    <dbReference type="NCBI Taxonomy" id="182803"/>
    <lineage>
        <taxon>Eukaryota</taxon>
        <taxon>Metazoa</taxon>
        <taxon>Ecdysozoa</taxon>
        <taxon>Arthropoda</taxon>
        <taxon>Chelicerata</taxon>
        <taxon>Arachnida</taxon>
        <taxon>Araneae</taxon>
        <taxon>Araneomorphae</taxon>
        <taxon>Entelegynae</taxon>
        <taxon>Araneoidea</taxon>
        <taxon>Araneidae</taxon>
        <taxon>Araneus</taxon>
    </lineage>
</organism>
<accession>A0A4Y2UDF7</accession>
<comment type="caution">
    <text evidence="1">The sequence shown here is derived from an EMBL/GenBank/DDBJ whole genome shotgun (WGS) entry which is preliminary data.</text>
</comment>
<name>A0A4Y2UDF7_ARAVE</name>
<keyword evidence="2" id="KW-1185">Reference proteome</keyword>